<dbReference type="Pfam" id="PF06831">
    <property type="entry name" value="H2TH"/>
    <property type="match status" value="1"/>
</dbReference>
<dbReference type="HAMAP" id="MF_00103">
    <property type="entry name" value="Fapy_DNA_glycosyl"/>
    <property type="match status" value="1"/>
</dbReference>
<feature type="active site" description="Proton donor; for beta-elimination activity" evidence="15">
    <location>
        <position position="59"/>
    </location>
</feature>
<sequence>MPEMPEVEIIRRNLVDRLKGKMITNVEVLLSRLVKWPTVENFESMIIGRTIADFKRRGKYLLLELDNSDMLVIHLRMTGRLCYVSEGDERDAYTRIVFHLNNGDVLTYADTRTLGTLYAIKKDELWRISGLANMGPEPLSAEFTIAYLQEALKSNRGKIKSFLLNQKYIGGLGNIYVDECLILSKIHPERVGNSLAVDEINQLHAAINQVIDAGINDGGTTFRDYRNGNGEKGSHQENLFVYGRNGLPCRFCGSIIEKIEVGGRGTHFCPQCQK</sequence>
<keyword evidence="8 15" id="KW-0862">Zinc</keyword>
<evidence type="ECO:0000313" key="18">
    <source>
        <dbReference type="EMBL" id="WIW69756.1"/>
    </source>
</evidence>
<dbReference type="InterPro" id="IPR010663">
    <property type="entry name" value="Znf_FPG/IleRS"/>
</dbReference>
<comment type="caution">
    <text evidence="15">Lacks conserved residue(s) required for the propagation of feature annotation.</text>
</comment>
<dbReference type="Proteomes" id="UP001243623">
    <property type="component" value="Chromosome"/>
</dbReference>
<comment type="function">
    <text evidence="15">Involved in base excision repair of DNA damaged by oxidation or by mutagenic agents. Acts as DNA glycosylase that recognizes and removes damaged bases. Has a preference for oxidized purines, such as 7,8-dihydro-8-oxoguanine (8-oxoG). Has AP (apurinic/apyrimidinic) lyase activity and introduces nicks in the DNA strand. Cleaves the DNA backbone by beta-delta elimination to generate a single-strand break at the site of the removed base with both 3'- and 5'-phosphates.</text>
</comment>
<keyword evidence="19" id="KW-1185">Reference proteome</keyword>
<evidence type="ECO:0000256" key="13">
    <source>
        <dbReference type="ARBA" id="ARBA00023295"/>
    </source>
</evidence>
<keyword evidence="5 15" id="KW-0227">DNA damage</keyword>
<evidence type="ECO:0000256" key="12">
    <source>
        <dbReference type="ARBA" id="ARBA00023268"/>
    </source>
</evidence>
<evidence type="ECO:0000256" key="1">
    <source>
        <dbReference type="ARBA" id="ARBA00001668"/>
    </source>
</evidence>
<evidence type="ECO:0000256" key="3">
    <source>
        <dbReference type="ARBA" id="ARBA00011245"/>
    </source>
</evidence>
<comment type="catalytic activity">
    <reaction evidence="1 15">
        <text>Hydrolysis of DNA containing ring-opened 7-methylguanine residues, releasing 2,6-diamino-4-hydroxy-5-(N-methyl)formamidopyrimidine.</text>
        <dbReference type="EC" id="3.2.2.23"/>
    </reaction>
</comment>
<dbReference type="GO" id="GO:0008270">
    <property type="term" value="F:zinc ion binding"/>
    <property type="evidence" value="ECO:0007669"/>
    <property type="project" value="UniProtKB-UniRule"/>
</dbReference>
<dbReference type="Pfam" id="PF01149">
    <property type="entry name" value="Fapy_DNA_glyco"/>
    <property type="match status" value="1"/>
</dbReference>
<organism evidence="18 19">
    <name type="scientific">Selenobaculum gibii</name>
    <dbReference type="NCBI Taxonomy" id="3054208"/>
    <lineage>
        <taxon>Bacteria</taxon>
        <taxon>Bacillati</taxon>
        <taxon>Bacillota</taxon>
        <taxon>Negativicutes</taxon>
        <taxon>Selenomonadales</taxon>
        <taxon>Selenomonadaceae</taxon>
        <taxon>Selenobaculum</taxon>
    </lineage>
</organism>
<evidence type="ECO:0000259" key="16">
    <source>
        <dbReference type="PROSITE" id="PS51066"/>
    </source>
</evidence>
<feature type="active site" description="Proton donor" evidence="15">
    <location>
        <position position="3"/>
    </location>
</feature>
<dbReference type="PANTHER" id="PTHR22993:SF9">
    <property type="entry name" value="FORMAMIDOPYRIMIDINE-DNA GLYCOSYLASE"/>
    <property type="match status" value="1"/>
</dbReference>
<dbReference type="EC" id="4.2.99.18" evidence="15"/>
<feature type="domain" description="Formamidopyrimidine-DNA glycosylase catalytic" evidence="17">
    <location>
        <begin position="2"/>
        <end position="115"/>
    </location>
</feature>
<dbReference type="PANTHER" id="PTHR22993">
    <property type="entry name" value="FORMAMIDOPYRIMIDINE-DNA GLYCOSYLASE"/>
    <property type="match status" value="1"/>
</dbReference>
<dbReference type="RefSeq" id="WP_147669923.1">
    <property type="nucleotide sequence ID" value="NZ_CP120678.1"/>
</dbReference>
<dbReference type="Pfam" id="PF06827">
    <property type="entry name" value="zf-FPG_IleRS"/>
    <property type="match status" value="1"/>
</dbReference>
<dbReference type="FunFam" id="1.10.8.50:FF:000003">
    <property type="entry name" value="Formamidopyrimidine-DNA glycosylase"/>
    <property type="match status" value="1"/>
</dbReference>
<dbReference type="GO" id="GO:0140078">
    <property type="term" value="F:class I DNA-(apurinic or apyrimidinic site) endonuclease activity"/>
    <property type="evidence" value="ECO:0007669"/>
    <property type="project" value="UniProtKB-EC"/>
</dbReference>
<evidence type="ECO:0000256" key="11">
    <source>
        <dbReference type="ARBA" id="ARBA00023239"/>
    </source>
</evidence>
<dbReference type="CDD" id="cd08966">
    <property type="entry name" value="EcFpg-like_N"/>
    <property type="match status" value="1"/>
</dbReference>
<comment type="subunit">
    <text evidence="3 15">Monomer.</text>
</comment>
<evidence type="ECO:0000256" key="15">
    <source>
        <dbReference type="HAMAP-Rule" id="MF_00103"/>
    </source>
</evidence>
<dbReference type="InterPro" id="IPR010979">
    <property type="entry name" value="Ribosomal_uS13-like_H2TH"/>
</dbReference>
<dbReference type="InterPro" id="IPR035937">
    <property type="entry name" value="FPG_N"/>
</dbReference>
<name>A0A9Y2AHA4_9FIRM</name>
<dbReference type="NCBIfam" id="NF002211">
    <property type="entry name" value="PRK01103.1"/>
    <property type="match status" value="1"/>
</dbReference>
<dbReference type="Gene3D" id="3.20.190.10">
    <property type="entry name" value="MutM-like, N-terminal"/>
    <property type="match status" value="1"/>
</dbReference>
<feature type="active site" description="Proton donor; for delta-elimination activity" evidence="15">
    <location>
        <position position="264"/>
    </location>
</feature>
<evidence type="ECO:0000256" key="8">
    <source>
        <dbReference type="ARBA" id="ARBA00022833"/>
    </source>
</evidence>
<evidence type="ECO:0000256" key="14">
    <source>
        <dbReference type="ARBA" id="ARBA00044632"/>
    </source>
</evidence>
<feature type="binding site" evidence="15">
    <location>
        <position position="112"/>
    </location>
    <ligand>
        <name>DNA</name>
        <dbReference type="ChEBI" id="CHEBI:16991"/>
    </ligand>
</feature>
<dbReference type="InterPro" id="IPR015886">
    <property type="entry name" value="H2TH_FPG"/>
</dbReference>
<proteinExistence type="inferred from homology"/>
<dbReference type="AlphaFoldDB" id="A0A9Y2AHA4"/>
<dbReference type="Gene3D" id="1.10.8.50">
    <property type="match status" value="1"/>
</dbReference>
<dbReference type="SUPFAM" id="SSF57716">
    <property type="entry name" value="Glucocorticoid receptor-like (DNA-binding domain)"/>
    <property type="match status" value="1"/>
</dbReference>
<dbReference type="SUPFAM" id="SSF81624">
    <property type="entry name" value="N-terminal domain of MutM-like DNA repair proteins"/>
    <property type="match status" value="1"/>
</dbReference>
<dbReference type="InterPro" id="IPR020629">
    <property type="entry name" value="FPG_Glyclase"/>
</dbReference>
<evidence type="ECO:0000256" key="7">
    <source>
        <dbReference type="ARBA" id="ARBA00022801"/>
    </source>
</evidence>
<feature type="active site" description="Schiff-base intermediate with DNA" evidence="15">
    <location>
        <position position="2"/>
    </location>
</feature>
<reference evidence="18" key="1">
    <citation type="submission" date="2023-03" db="EMBL/GenBank/DDBJ databases">
        <title>Selenobaculum gbiensis gen. nov. sp. nov., a new bacterium isolated from the gut microbiota of IBD patient.</title>
        <authorList>
            <person name="Yeo S."/>
            <person name="Park H."/>
            <person name="Huh C.S."/>
        </authorList>
    </citation>
    <scope>NUCLEOTIDE SEQUENCE</scope>
    <source>
        <strain evidence="18">ICN-92133</strain>
    </source>
</reference>
<dbReference type="GO" id="GO:0006284">
    <property type="term" value="P:base-excision repair"/>
    <property type="evidence" value="ECO:0007669"/>
    <property type="project" value="InterPro"/>
</dbReference>
<dbReference type="NCBIfam" id="TIGR00577">
    <property type="entry name" value="fpg"/>
    <property type="match status" value="1"/>
</dbReference>
<dbReference type="SMART" id="SM00898">
    <property type="entry name" value="Fapy_DNA_glyco"/>
    <property type="match status" value="1"/>
</dbReference>
<evidence type="ECO:0000259" key="17">
    <source>
        <dbReference type="PROSITE" id="PS51068"/>
    </source>
</evidence>
<keyword evidence="12 15" id="KW-0511">Multifunctional enzyme</keyword>
<dbReference type="InterPro" id="IPR012319">
    <property type="entry name" value="FPG_cat"/>
</dbReference>
<dbReference type="EMBL" id="CP120678">
    <property type="protein sequence ID" value="WIW69756.1"/>
    <property type="molecule type" value="Genomic_DNA"/>
</dbReference>
<protein>
    <recommendedName>
        <fullName evidence="15">Formamidopyrimidine-DNA glycosylase</fullName>
        <shortName evidence="15">Fapy-DNA glycosylase</shortName>
        <ecNumber evidence="15">3.2.2.23</ecNumber>
    </recommendedName>
    <alternativeName>
        <fullName evidence="15">DNA-(apurinic or apyrimidinic site) lyase MutM</fullName>
        <shortName evidence="15">AP lyase MutM</shortName>
        <ecNumber evidence="15">4.2.99.18</ecNumber>
    </alternativeName>
</protein>
<dbReference type="SUPFAM" id="SSF46946">
    <property type="entry name" value="S13-like H2TH domain"/>
    <property type="match status" value="1"/>
</dbReference>
<keyword evidence="13 15" id="KW-0326">Glycosidase</keyword>
<evidence type="ECO:0000256" key="9">
    <source>
        <dbReference type="ARBA" id="ARBA00023125"/>
    </source>
</evidence>
<evidence type="ECO:0000313" key="19">
    <source>
        <dbReference type="Proteomes" id="UP001243623"/>
    </source>
</evidence>
<evidence type="ECO:0000256" key="10">
    <source>
        <dbReference type="ARBA" id="ARBA00023204"/>
    </source>
</evidence>
<feature type="domain" description="FPG-type" evidence="16">
    <location>
        <begin position="240"/>
        <end position="274"/>
    </location>
</feature>
<dbReference type="SMART" id="SM01232">
    <property type="entry name" value="H2TH"/>
    <property type="match status" value="1"/>
</dbReference>
<accession>A0A9Y2AHA4</accession>
<evidence type="ECO:0000256" key="2">
    <source>
        <dbReference type="ARBA" id="ARBA00009409"/>
    </source>
</evidence>
<keyword evidence="9 15" id="KW-0238">DNA-binding</keyword>
<dbReference type="InterPro" id="IPR015887">
    <property type="entry name" value="DNA_glyclase_Znf_dom_DNA_BS"/>
</dbReference>
<keyword evidence="10 15" id="KW-0234">DNA repair</keyword>
<comment type="similarity">
    <text evidence="2 15">Belongs to the FPG family.</text>
</comment>
<dbReference type="GO" id="GO:0003690">
    <property type="term" value="F:double-stranded DNA binding"/>
    <property type="evidence" value="ECO:0007669"/>
    <property type="project" value="UniProtKB-ARBA"/>
</dbReference>
<dbReference type="PROSITE" id="PS51066">
    <property type="entry name" value="ZF_FPG_2"/>
    <property type="match status" value="1"/>
</dbReference>
<evidence type="ECO:0000256" key="4">
    <source>
        <dbReference type="ARBA" id="ARBA00022723"/>
    </source>
</evidence>
<comment type="cofactor">
    <cofactor evidence="15">
        <name>Zn(2+)</name>
        <dbReference type="ChEBI" id="CHEBI:29105"/>
    </cofactor>
    <text evidence="15">Binds 1 zinc ion per subunit.</text>
</comment>
<keyword evidence="4 15" id="KW-0479">Metal-binding</keyword>
<evidence type="ECO:0000256" key="5">
    <source>
        <dbReference type="ARBA" id="ARBA00022763"/>
    </source>
</evidence>
<dbReference type="PROSITE" id="PS51068">
    <property type="entry name" value="FPG_CAT"/>
    <property type="match status" value="1"/>
</dbReference>
<keyword evidence="7 15" id="KW-0378">Hydrolase</keyword>
<dbReference type="GO" id="GO:0034039">
    <property type="term" value="F:8-oxo-7,8-dihydroguanine DNA N-glycosylase activity"/>
    <property type="evidence" value="ECO:0007669"/>
    <property type="project" value="TreeGrafter"/>
</dbReference>
<dbReference type="GO" id="GO:0003684">
    <property type="term" value="F:damaged DNA binding"/>
    <property type="evidence" value="ECO:0007669"/>
    <property type="project" value="InterPro"/>
</dbReference>
<dbReference type="InterPro" id="IPR000214">
    <property type="entry name" value="Znf_DNA_glyclase/AP_lyase"/>
</dbReference>
<gene>
    <name evidence="15 18" type="primary">mutM</name>
    <name evidence="15" type="synonym">fpg</name>
    <name evidence="18" type="ORF">P3F81_07465</name>
</gene>
<evidence type="ECO:0000256" key="6">
    <source>
        <dbReference type="ARBA" id="ARBA00022771"/>
    </source>
</evidence>
<dbReference type="PROSITE" id="PS01242">
    <property type="entry name" value="ZF_FPG_1"/>
    <property type="match status" value="1"/>
</dbReference>
<keyword evidence="6 15" id="KW-0863">Zinc-finger</keyword>
<dbReference type="EC" id="3.2.2.23" evidence="15"/>
<dbReference type="KEGG" id="sgbi:P3F81_07465"/>
<comment type="catalytic activity">
    <reaction evidence="14 15">
        <text>2'-deoxyribonucleotide-(2'-deoxyribose 5'-phosphate)-2'-deoxyribonucleotide-DNA = a 3'-end 2'-deoxyribonucleotide-(2,3-dehydro-2,3-deoxyribose 5'-phosphate)-DNA + a 5'-end 5'-phospho-2'-deoxyribonucleoside-DNA + H(+)</text>
        <dbReference type="Rhea" id="RHEA:66592"/>
        <dbReference type="Rhea" id="RHEA-COMP:13180"/>
        <dbReference type="Rhea" id="RHEA-COMP:16897"/>
        <dbReference type="Rhea" id="RHEA-COMP:17067"/>
        <dbReference type="ChEBI" id="CHEBI:15378"/>
        <dbReference type="ChEBI" id="CHEBI:136412"/>
        <dbReference type="ChEBI" id="CHEBI:157695"/>
        <dbReference type="ChEBI" id="CHEBI:167181"/>
        <dbReference type="EC" id="4.2.99.18"/>
    </reaction>
</comment>
<keyword evidence="11 15" id="KW-0456">Lyase</keyword>